<dbReference type="InterPro" id="IPR002711">
    <property type="entry name" value="HNH"/>
</dbReference>
<sequence>MQEYWLNVDRPMGTQMLHVDEACSDVRNKGRGEYKPIGLFGRDGGWLRHVSIYDATKDASEREGFRQLAFCANCRAARPEFADAARSMNGGGSGSFDLIFRDYVPARRRLSRVPKGNEDAAVAAVRVDLPSIFKSAIDMRQEAAKYKVVGSVGEFPLNMATIPWVAVFRGEVTSGARRGFYVVLLFSEDGNEAVLSLNQGYFEFQKEFKGDAAQKVRASADLAGAVLTTPPGFSRGVINLKATGDLGKGYEQAAILSKVYLRRESLSEEQLLVDLATLLDAYDELHRIAGSTLLSLLPADRDEEFQGAIQSIISTHGDLATPTSTGPQPRPATSLRQGRSVYARNADVAARALAMGGNTCALKTESAAHATFISKRSGRPYMEAHHLIPMSRQDDFAFSLDVEENIVPLCPTCHRLLHHGRGDEKAQALDSLLTSRLPGLNGRGLQIDRSTLKRYHSMLAEED</sequence>
<reference evidence="4" key="1">
    <citation type="submission" date="2023-06" db="EMBL/GenBank/DDBJ databases">
        <authorList>
            <person name="Jiang Y."/>
            <person name="Liu Q."/>
        </authorList>
    </citation>
    <scope>NUCLEOTIDE SEQUENCE</scope>
    <source>
        <strain evidence="4">CGMCC 1.12089</strain>
    </source>
</reference>
<evidence type="ECO:0000256" key="1">
    <source>
        <dbReference type="SAM" id="MobiDB-lite"/>
    </source>
</evidence>
<dbReference type="Pfam" id="PF12102">
    <property type="entry name" value="MrcB_N"/>
    <property type="match status" value="1"/>
</dbReference>
<dbReference type="Gene3D" id="1.10.30.50">
    <property type="match status" value="1"/>
</dbReference>
<feature type="domain" description="HNH" evidence="2">
    <location>
        <begin position="379"/>
        <end position="419"/>
    </location>
</feature>
<keyword evidence="5" id="KW-1185">Reference proteome</keyword>
<accession>A0ABT7NG51</accession>
<dbReference type="Gene3D" id="3.30.920.90">
    <property type="match status" value="1"/>
</dbReference>
<organism evidence="4 5">
    <name type="scientific">Variovorax dokdonensis</name>
    <dbReference type="NCBI Taxonomy" id="344883"/>
    <lineage>
        <taxon>Bacteria</taxon>
        <taxon>Pseudomonadati</taxon>
        <taxon>Pseudomonadota</taxon>
        <taxon>Betaproteobacteria</taxon>
        <taxon>Burkholderiales</taxon>
        <taxon>Comamonadaceae</taxon>
        <taxon>Variovorax</taxon>
    </lineage>
</organism>
<dbReference type="CDD" id="cd00085">
    <property type="entry name" value="HNHc"/>
    <property type="match status" value="1"/>
</dbReference>
<comment type="caution">
    <text evidence="4">The sequence shown here is derived from an EMBL/GenBank/DDBJ whole genome shotgun (WGS) entry which is preliminary data.</text>
</comment>
<evidence type="ECO:0000259" key="2">
    <source>
        <dbReference type="Pfam" id="PF01844"/>
    </source>
</evidence>
<dbReference type="RefSeq" id="WP_286662046.1">
    <property type="nucleotide sequence ID" value="NZ_JASZYV010000005.1"/>
</dbReference>
<evidence type="ECO:0000313" key="4">
    <source>
        <dbReference type="EMBL" id="MDM0046929.1"/>
    </source>
</evidence>
<evidence type="ECO:0000313" key="5">
    <source>
        <dbReference type="Proteomes" id="UP001174908"/>
    </source>
</evidence>
<feature type="domain" description="Type IV methyl-directed restriction enzyme EcoKMcrB subunit DNA-binding" evidence="3">
    <location>
        <begin position="119"/>
        <end position="286"/>
    </location>
</feature>
<dbReference type="InterPro" id="IPR003615">
    <property type="entry name" value="HNH_nuc"/>
</dbReference>
<dbReference type="Pfam" id="PF01844">
    <property type="entry name" value="HNH"/>
    <property type="match status" value="1"/>
</dbReference>
<evidence type="ECO:0000259" key="3">
    <source>
        <dbReference type="Pfam" id="PF12102"/>
    </source>
</evidence>
<protein>
    <submittedName>
        <fullName evidence="4">DUF3578 domain-containing protein</fullName>
    </submittedName>
</protein>
<dbReference type="Proteomes" id="UP001174908">
    <property type="component" value="Unassembled WGS sequence"/>
</dbReference>
<dbReference type="InterPro" id="IPR021961">
    <property type="entry name" value="McrB_DNA-bd"/>
</dbReference>
<proteinExistence type="predicted"/>
<gene>
    <name evidence="4" type="ORF">QTH91_20730</name>
</gene>
<dbReference type="EMBL" id="JASZYV010000005">
    <property type="protein sequence ID" value="MDM0046929.1"/>
    <property type="molecule type" value="Genomic_DNA"/>
</dbReference>
<feature type="region of interest" description="Disordered" evidence="1">
    <location>
        <begin position="316"/>
        <end position="335"/>
    </location>
</feature>
<name>A0ABT7NG51_9BURK</name>